<dbReference type="PROSITE" id="PS51257">
    <property type="entry name" value="PROKAR_LIPOPROTEIN"/>
    <property type="match status" value="1"/>
</dbReference>
<dbReference type="SUPFAM" id="SSF49265">
    <property type="entry name" value="Fibronectin type III"/>
    <property type="match status" value="1"/>
</dbReference>
<dbReference type="Pfam" id="PF13517">
    <property type="entry name" value="FG-GAP_3"/>
    <property type="match status" value="1"/>
</dbReference>
<proteinExistence type="predicted"/>
<keyword evidence="1" id="KW-0732">Signal</keyword>
<feature type="region of interest" description="Disordered" evidence="2">
    <location>
        <begin position="26"/>
        <end position="74"/>
    </location>
</feature>
<dbReference type="InterPro" id="IPR028994">
    <property type="entry name" value="Integrin_alpha_N"/>
</dbReference>
<dbReference type="AlphaFoldDB" id="D9PI11"/>
<dbReference type="InterPro" id="IPR003961">
    <property type="entry name" value="FN3_dom"/>
</dbReference>
<reference evidence="4" key="2">
    <citation type="journal article" date="2011" name="Microb. Ecol.">
        <title>Taxonomic and Functional Metagenomic Profiling of the Microbial Community in the Anoxic Sediment of a Sub-saline Shallow Lake (Laguna de Carrizo, Central Spain).</title>
        <authorList>
            <person name="Ferrer M."/>
            <person name="Guazzaroni M.E."/>
            <person name="Richter M."/>
            <person name="Garcia-Salamanca A."/>
            <person name="Yarza P."/>
            <person name="Suarez-Suarez A."/>
            <person name="Solano J."/>
            <person name="Alcaide M."/>
            <person name="van Dillewijn P."/>
            <person name="Molina-Henares M.A."/>
            <person name="Lopez-Cortes N."/>
            <person name="Al-Ramahi Y."/>
            <person name="Guerrero C."/>
            <person name="Acosta A."/>
            <person name="de Eugenio L.I."/>
            <person name="Martinez V."/>
            <person name="Marques S."/>
            <person name="Rojo F."/>
            <person name="Santero E."/>
            <person name="Genilloud O."/>
            <person name="Perez-Perez J."/>
            <person name="Rossello-Mora R."/>
            <person name="Ramos J.L."/>
        </authorList>
    </citation>
    <scope>NUCLEOTIDE SEQUENCE</scope>
</reference>
<gene>
    <name evidence="4" type="ORF">LDC_1165</name>
</gene>
<dbReference type="Gene3D" id="2.130.10.130">
    <property type="entry name" value="Integrin alpha, N-terminal"/>
    <property type="match status" value="1"/>
</dbReference>
<evidence type="ECO:0000256" key="1">
    <source>
        <dbReference type="ARBA" id="ARBA00022729"/>
    </source>
</evidence>
<dbReference type="InterPro" id="IPR013517">
    <property type="entry name" value="FG-GAP"/>
</dbReference>
<dbReference type="EMBL" id="ADZX01000399">
    <property type="protein sequence ID" value="EFK96804.1"/>
    <property type="molecule type" value="Genomic_DNA"/>
</dbReference>
<name>D9PI11_9ZZZZ</name>
<dbReference type="SUPFAM" id="SSF69318">
    <property type="entry name" value="Integrin alpha N-terminal domain"/>
    <property type="match status" value="1"/>
</dbReference>
<feature type="domain" description="Fibronectin type-III" evidence="3">
    <location>
        <begin position="773"/>
        <end position="880"/>
    </location>
</feature>
<accession>D9PI11</accession>
<dbReference type="InterPro" id="IPR036116">
    <property type="entry name" value="FN3_sf"/>
</dbReference>
<protein>
    <submittedName>
        <fullName evidence="4">Lysyl endopeptidase</fullName>
    </submittedName>
</protein>
<organism evidence="4">
    <name type="scientific">sediment metagenome</name>
    <dbReference type="NCBI Taxonomy" id="749907"/>
    <lineage>
        <taxon>unclassified sequences</taxon>
        <taxon>metagenomes</taxon>
        <taxon>ecological metagenomes</taxon>
    </lineage>
</organism>
<comment type="caution">
    <text evidence="4">The sequence shown here is derived from an EMBL/GenBank/DDBJ whole genome shotgun (WGS) entry which is preliminary data.</text>
</comment>
<reference evidence="4" key="1">
    <citation type="submission" date="2010-07" db="EMBL/GenBank/DDBJ databases">
        <authorList>
            <consortium name="CONSOLIDER consortium CSD2007-00005"/>
            <person name="Guazzaroni M.-E."/>
            <person name="Richter M."/>
            <person name="Garcia-Salamanca A."/>
            <person name="Yarza P."/>
            <person name="Ferrer M."/>
        </authorList>
    </citation>
    <scope>NUCLEOTIDE SEQUENCE</scope>
</reference>
<evidence type="ECO:0000256" key="2">
    <source>
        <dbReference type="SAM" id="MobiDB-lite"/>
    </source>
</evidence>
<evidence type="ECO:0000259" key="3">
    <source>
        <dbReference type="PROSITE" id="PS50853"/>
    </source>
</evidence>
<evidence type="ECO:0000313" key="4">
    <source>
        <dbReference type="EMBL" id="EFK96804.1"/>
    </source>
</evidence>
<sequence>MRYSRLVALGLVASAMGLFGTIGCSSDSDTTVSAPPKKDAGTDADAMPDAKPDVEASTPDAEAGVDADADVTPPCPTVTIVEPVDGAKLDANDDADGDACANGFQYDVSVATNAPDGTTVSLYGESGKIADATAQNSVARFENVQLTSNGTETLRAEIASTACTVEDEVTVTIECEAPSCELSKPVISATHPELNGVSVAEGGDRVSAPGSAYQVAFEVTTSIEDGQPVILNVDGNVSAVSANAVGGVATFAGVTLTPDGVHTVTARCVPLSGVEGFSTATSYTVDTVAPPLTARKVKENGVVSNLEDGDHWNPADDADAAAPGLQIRVCGTTDKATAPDALDLPASLGSGQQNFCVAVGTSSPECLAATTGGAGTAGDGACVNIDCPGGGPFNLTLTLRDDAGNPTAETVQAVTCASELPQVQFVDPVSDGPPWSDMSKRILSNSMPDPQRKDNDPVAPGAQYDVIACTSVTSGTAELFAGPQGGAMDSIGTGTVAADTGGLCGTSGLPGVITFADVTLPQSAEDSSFELVTPTSLRVDVTDESNGVGSANVSLWVDSTAPSLSIGQPEALCGMIVQSAADYVTPVRFLTSVAPVHLTVNSTPYQGDTLMLGTVEIQNVTFPLGTNTVAAYVEEPAGNIGRTPTPCTVTVGDVPTVTWQTPVQGSKLAASTTTGTGVIPDGDSVAPNWQGTLRVCTNIDMAANPGATVQFSTNLLGDIGSPVALDGSGCAERPNTDLPESDVLVLTATTSTIGAFTGSASITVPVDATIPSTPTELTPTVLDRRQTSFHLAWTAPADGTKNAADYEIRVANAAIDTEAKFAAAAVVDYTGAPAPGGSPDGIDVTDRLIEQDYFFAVRAIDGAGNRGAIAHSTTAIKASFRQLILSSGVTNEQFGYFVDGSADLTGDGLSDMLVGTYNGRTGYFYKGTGTGFVSTPSVTFTGSTIGYAGPITSVGDINGDGDPTSLHLLCSTETARSSCSMVRTRAGLPRWTSRKRTLSSAQTVAPIPGSRARFLDGTSRA</sequence>
<dbReference type="PROSITE" id="PS50853">
    <property type="entry name" value="FN3"/>
    <property type="match status" value="1"/>
</dbReference>